<evidence type="ECO:0000313" key="2">
    <source>
        <dbReference type="EMBL" id="MDQ1851134.1"/>
    </source>
</evidence>
<gene>
    <name evidence="2" type="ORF">RAQ16_01790</name>
</gene>
<keyword evidence="1" id="KW-0472">Membrane</keyword>
<name>A0ABU0V3D0_9BACI</name>
<dbReference type="Proteomes" id="UP001177898">
    <property type="component" value="Unassembled WGS sequence"/>
</dbReference>
<reference evidence="2" key="1">
    <citation type="submission" date="2023-08" db="EMBL/GenBank/DDBJ databases">
        <title>Functional annotation and safety assessment of Bacillus stercoris.</title>
        <authorList>
            <person name="Pandit N.T."/>
            <person name="Ahir S.V."/>
            <person name="Chauhan D.A."/>
            <person name="Bose A."/>
            <person name="Dunlap C."/>
            <person name="Doshi J.A."/>
        </authorList>
    </citation>
    <scope>NUCLEOTIDE SEQUENCE</scope>
    <source>
        <strain evidence="2">ZBMF30</strain>
    </source>
</reference>
<keyword evidence="1" id="KW-1133">Transmembrane helix</keyword>
<sequence length="70" mass="7973">MKHITFAISTSILIIITGIVHRVIFRLFGFPFDEALFFWGGFIVVYFVLALIASLLFRNVGSSSSRRYQA</sequence>
<keyword evidence="3" id="KW-1185">Reference proteome</keyword>
<proteinExistence type="predicted"/>
<organism evidence="2 3">
    <name type="scientific">Bacillus stercoris</name>
    <dbReference type="NCBI Taxonomy" id="2054641"/>
    <lineage>
        <taxon>Bacteria</taxon>
        <taxon>Bacillati</taxon>
        <taxon>Bacillota</taxon>
        <taxon>Bacilli</taxon>
        <taxon>Bacillales</taxon>
        <taxon>Bacillaceae</taxon>
        <taxon>Bacillus</taxon>
    </lineage>
</organism>
<dbReference type="EMBL" id="JAVCYS010000002">
    <property type="protein sequence ID" value="MDQ1851134.1"/>
    <property type="molecule type" value="Genomic_DNA"/>
</dbReference>
<protein>
    <submittedName>
        <fullName evidence="2">Bacteriocin-like WGxF protein</fullName>
    </submittedName>
</protein>
<comment type="caution">
    <text evidence="2">The sequence shown here is derived from an EMBL/GenBank/DDBJ whole genome shotgun (WGS) entry which is preliminary data.</text>
</comment>
<dbReference type="RefSeq" id="WP_306644895.1">
    <property type="nucleotide sequence ID" value="NZ_JAVCYS010000002.1"/>
</dbReference>
<keyword evidence="1" id="KW-0812">Transmembrane</keyword>
<dbReference type="NCBIfam" id="NF037932">
    <property type="entry name" value="ocin_sys_WGxF"/>
    <property type="match status" value="1"/>
</dbReference>
<feature type="transmembrane region" description="Helical" evidence="1">
    <location>
        <begin position="12"/>
        <end position="30"/>
    </location>
</feature>
<evidence type="ECO:0000256" key="1">
    <source>
        <dbReference type="SAM" id="Phobius"/>
    </source>
</evidence>
<evidence type="ECO:0000313" key="3">
    <source>
        <dbReference type="Proteomes" id="UP001177898"/>
    </source>
</evidence>
<accession>A0ABU0V3D0</accession>
<feature type="transmembrane region" description="Helical" evidence="1">
    <location>
        <begin position="36"/>
        <end position="57"/>
    </location>
</feature>